<feature type="domain" description="Telomerase activating protein Est1-like N-terminal" evidence="3">
    <location>
        <begin position="66"/>
        <end position="231"/>
    </location>
</feature>
<dbReference type="OrthoDB" id="69928at2759"/>
<feature type="compositionally biased region" description="Polar residues" evidence="1">
    <location>
        <begin position="860"/>
        <end position="876"/>
    </location>
</feature>
<dbReference type="SUPFAM" id="SSF48452">
    <property type="entry name" value="TPR-like"/>
    <property type="match status" value="1"/>
</dbReference>
<feature type="region of interest" description="Disordered" evidence="1">
    <location>
        <begin position="847"/>
        <end position="904"/>
    </location>
</feature>
<evidence type="ECO:0000259" key="3">
    <source>
        <dbReference type="Pfam" id="PF10374"/>
    </source>
</evidence>
<feature type="region of interest" description="Disordered" evidence="1">
    <location>
        <begin position="753"/>
        <end position="803"/>
    </location>
</feature>
<dbReference type="Pfam" id="PF10373">
    <property type="entry name" value="EST1_DNA_bind"/>
    <property type="match status" value="1"/>
</dbReference>
<feature type="compositionally biased region" description="Polar residues" evidence="1">
    <location>
        <begin position="760"/>
        <end position="769"/>
    </location>
</feature>
<dbReference type="Pfam" id="PF10374">
    <property type="entry name" value="EST1"/>
    <property type="match status" value="1"/>
</dbReference>
<feature type="compositionally biased region" description="Polar residues" evidence="1">
    <location>
        <begin position="1014"/>
        <end position="1027"/>
    </location>
</feature>
<dbReference type="Gene3D" id="1.25.40.10">
    <property type="entry name" value="Tetratricopeptide repeat domain"/>
    <property type="match status" value="1"/>
</dbReference>
<proteinExistence type="predicted"/>
<organism evidence="4 5">
    <name type="scientific">Tricholomella constricta</name>
    <dbReference type="NCBI Taxonomy" id="117010"/>
    <lineage>
        <taxon>Eukaryota</taxon>
        <taxon>Fungi</taxon>
        <taxon>Dikarya</taxon>
        <taxon>Basidiomycota</taxon>
        <taxon>Agaricomycotina</taxon>
        <taxon>Agaricomycetes</taxon>
        <taxon>Agaricomycetidae</taxon>
        <taxon>Agaricales</taxon>
        <taxon>Tricholomatineae</taxon>
        <taxon>Lyophyllaceae</taxon>
        <taxon>Tricholomella</taxon>
    </lineage>
</organism>
<evidence type="ECO:0008006" key="6">
    <source>
        <dbReference type="Google" id="ProtNLM"/>
    </source>
</evidence>
<dbReference type="PANTHER" id="PTHR15696">
    <property type="entry name" value="SMG-7 SUPPRESSOR WITH MORPHOLOGICAL EFFECT ON GENITALIA PROTEIN 7"/>
    <property type="match status" value="1"/>
</dbReference>
<feature type="domain" description="DNA/RNA-binding" evidence="2">
    <location>
        <begin position="272"/>
        <end position="598"/>
    </location>
</feature>
<dbReference type="PANTHER" id="PTHR15696:SF36">
    <property type="entry name" value="NONSENSE-MEDIATED MRNA DECAY FACTOR"/>
    <property type="match status" value="1"/>
</dbReference>
<evidence type="ECO:0000313" key="4">
    <source>
        <dbReference type="EMBL" id="KAF5384215.1"/>
    </source>
</evidence>
<sequence length="1027" mass="116445">MTEQPANIARWNLDESREAKGIHQSLKELLKNREPFDKEVDFQRKNLRRRYLSLLLVHPYAKESKDVENHLWMQTSYAFIASYKQRILNLDRIIQSKLRQQQQPNQRPNNVPVVEHRKILQRFRQFLAEEEKFWTQLVVRLHRSFALDEATRALVALGIISEAEEPISTAPEVSDGGGVPSNGRNHFQFPSEDASTPFRPTTSEEKASWLAVLSKALVCLGDIARYRELYNEAGGRPKAGQEETGFTRRSRNRRGGHSSEDPIPRPRNYEKAEHCYQQARLLVPGDGNPSHQLAIIATYRKDSFTSLTNYYRALCVRMPYDTASENLGSVLGKALEAWKTRSRRERDRQDALPPRVQVETFRENIVVLHSLWKVGMEKGLKKMESLSRRHNKVVHEAFANLLSQRYLPTDMISNSVVLSQGALWKHRMVRSPPNPAQSRRPEVPPPPEGTSVIIEWHILEHLFDLHRALLEVGLDELRVPPPRDAPGDDLAQRITAIFRRCLPALRIASKWLRANFKYVTQDHEFDAYQEMKRTEGVEIVRDPKYQFSRISKRTQHFWEAYARFASDLSRTFNLYKLPPLTAPLDEDIDMKGFLPLKNMMEGVNPDMEGRASSEILRQAQEAHPNEWQLMRIADLIEDAKEITKLQNSPIRVIDGNFYSFIDELVEPQQVARPEANEGIVPIVQQHLLASIRDTRLDSRLDKDNEDDNMTEITSRTDDDVLRDAFQFLHASSEHGEDEEDEIVWDPRAPISPVIAPSLPSPTSHATPMTHSKPLKSPVKHSPPHSKAMSPFMNPGAPVTVPPTTAHDLFNDVISGRSAQTHLESSAPQPALLFGSDLSHRQGHSIWSTSHDASHEENSRKFTSQPNQTYQAKQTQVPAAPDAPQAMWSSPYATGSLSSPNAQHQTIRALPSAYSHQSNAHGTHQRVPSASISLSQPYASHRFSPRDSFSYPLLSNQQPIHRSDALGLNSANYISSSQMLPNAGPGMYYQSTPAAAPGYHSQHPSLHDPRLAQQHFPQSPSQLWGNVG</sequence>
<evidence type="ECO:0000313" key="5">
    <source>
        <dbReference type="Proteomes" id="UP000565441"/>
    </source>
</evidence>
<feature type="region of interest" description="Disordered" evidence="1">
    <location>
        <begin position="993"/>
        <end position="1027"/>
    </location>
</feature>
<evidence type="ECO:0000256" key="1">
    <source>
        <dbReference type="SAM" id="MobiDB-lite"/>
    </source>
</evidence>
<feature type="compositionally biased region" description="Polar residues" evidence="1">
    <location>
        <begin position="886"/>
        <end position="904"/>
    </location>
</feature>
<reference evidence="4 5" key="1">
    <citation type="journal article" date="2020" name="ISME J.">
        <title>Uncovering the hidden diversity of litter-decomposition mechanisms in mushroom-forming fungi.</title>
        <authorList>
            <person name="Floudas D."/>
            <person name="Bentzer J."/>
            <person name="Ahren D."/>
            <person name="Johansson T."/>
            <person name="Persson P."/>
            <person name="Tunlid A."/>
        </authorList>
    </citation>
    <scope>NUCLEOTIDE SEQUENCE [LARGE SCALE GENOMIC DNA]</scope>
    <source>
        <strain evidence="4 5">CBS 661.87</strain>
    </source>
</reference>
<dbReference type="InterPro" id="IPR018834">
    <property type="entry name" value="DNA/RNA-bd_Est1-type"/>
</dbReference>
<feature type="compositionally biased region" description="Basic and acidic residues" evidence="1">
    <location>
        <begin position="257"/>
        <end position="269"/>
    </location>
</feature>
<name>A0A8H5M7L0_9AGAR</name>
<gene>
    <name evidence="4" type="ORF">D9615_003379</name>
</gene>
<protein>
    <recommendedName>
        <fullName evidence="6">Protein SMG7</fullName>
    </recommendedName>
</protein>
<comment type="caution">
    <text evidence="4">The sequence shown here is derived from an EMBL/GenBank/DDBJ whole genome shotgun (WGS) entry which is preliminary data.</text>
</comment>
<dbReference type="InterPro" id="IPR011990">
    <property type="entry name" value="TPR-like_helical_dom_sf"/>
</dbReference>
<feature type="region of interest" description="Disordered" evidence="1">
    <location>
        <begin position="235"/>
        <end position="269"/>
    </location>
</feature>
<feature type="region of interest" description="Disordered" evidence="1">
    <location>
        <begin position="169"/>
        <end position="200"/>
    </location>
</feature>
<evidence type="ECO:0000259" key="2">
    <source>
        <dbReference type="Pfam" id="PF10373"/>
    </source>
</evidence>
<accession>A0A8H5M7L0</accession>
<dbReference type="Proteomes" id="UP000565441">
    <property type="component" value="Unassembled WGS sequence"/>
</dbReference>
<dbReference type="AlphaFoldDB" id="A0A8H5M7L0"/>
<dbReference type="InterPro" id="IPR045153">
    <property type="entry name" value="Est1/Ebs1-like"/>
</dbReference>
<dbReference type="InterPro" id="IPR019458">
    <property type="entry name" value="Est1-like_N"/>
</dbReference>
<keyword evidence="5" id="KW-1185">Reference proteome</keyword>
<dbReference type="EMBL" id="JAACJP010000005">
    <property type="protein sequence ID" value="KAF5384215.1"/>
    <property type="molecule type" value="Genomic_DNA"/>
</dbReference>